<sequence length="143" mass="15939">MPDPVLGTAQQERTPGTWMSHASARASVMMQIPAVGAFVRALLPVRLTDGYTVTFGVWLAIDPAQLQEAFSIWWEPEYQNLRMAGWLANAVQPWGLLATPVQTVVRDPDETPYCDSSSNPQLNRVLHEEWPHDLVLAAVDRSD</sequence>
<dbReference type="AlphaFoldDB" id="A0A9W6KY97"/>
<reference evidence="1" key="2">
    <citation type="submission" date="2023-01" db="EMBL/GenBank/DDBJ databases">
        <authorList>
            <person name="Sun Q."/>
            <person name="Evtushenko L."/>
        </authorList>
    </citation>
    <scope>NUCLEOTIDE SEQUENCE</scope>
    <source>
        <strain evidence="1">VKM Ac-1321</strain>
    </source>
</reference>
<comment type="caution">
    <text evidence="1">The sequence shown here is derived from an EMBL/GenBank/DDBJ whole genome shotgun (WGS) entry which is preliminary data.</text>
</comment>
<dbReference type="Pfam" id="PF09965">
    <property type="entry name" value="DUF2199"/>
    <property type="match status" value="1"/>
</dbReference>
<dbReference type="InterPro" id="IPR018697">
    <property type="entry name" value="DUF2199"/>
</dbReference>
<protein>
    <recommendedName>
        <fullName evidence="3">DUF2199 domain-containing protein</fullName>
    </recommendedName>
</protein>
<evidence type="ECO:0008006" key="3">
    <source>
        <dbReference type="Google" id="ProtNLM"/>
    </source>
</evidence>
<reference evidence="1" key="1">
    <citation type="journal article" date="2014" name="Int. J. Syst. Evol. Microbiol.">
        <title>Complete genome sequence of Corynebacterium casei LMG S-19264T (=DSM 44701T), isolated from a smear-ripened cheese.</title>
        <authorList>
            <consortium name="US DOE Joint Genome Institute (JGI-PGF)"/>
            <person name="Walter F."/>
            <person name="Albersmeier A."/>
            <person name="Kalinowski J."/>
            <person name="Ruckert C."/>
        </authorList>
    </citation>
    <scope>NUCLEOTIDE SEQUENCE</scope>
    <source>
        <strain evidence="1">VKM Ac-1321</strain>
    </source>
</reference>
<proteinExistence type="predicted"/>
<dbReference type="EMBL" id="BSFP01000198">
    <property type="protein sequence ID" value="GLL08781.1"/>
    <property type="molecule type" value="Genomic_DNA"/>
</dbReference>
<keyword evidence="2" id="KW-1185">Reference proteome</keyword>
<organism evidence="1 2">
    <name type="scientific">Dactylosporangium matsuzakiense</name>
    <dbReference type="NCBI Taxonomy" id="53360"/>
    <lineage>
        <taxon>Bacteria</taxon>
        <taxon>Bacillati</taxon>
        <taxon>Actinomycetota</taxon>
        <taxon>Actinomycetes</taxon>
        <taxon>Micromonosporales</taxon>
        <taxon>Micromonosporaceae</taxon>
        <taxon>Dactylosporangium</taxon>
    </lineage>
</organism>
<evidence type="ECO:0000313" key="1">
    <source>
        <dbReference type="EMBL" id="GLL08781.1"/>
    </source>
</evidence>
<name>A0A9W6KY97_9ACTN</name>
<evidence type="ECO:0000313" key="2">
    <source>
        <dbReference type="Proteomes" id="UP001143480"/>
    </source>
</evidence>
<gene>
    <name evidence="1" type="ORF">GCM10017581_105550</name>
</gene>
<dbReference type="Proteomes" id="UP001143480">
    <property type="component" value="Unassembled WGS sequence"/>
</dbReference>
<accession>A0A9W6KY97</accession>